<name>A0A8H9IXX8_9PSEU</name>
<evidence type="ECO:0000256" key="1">
    <source>
        <dbReference type="SAM" id="MobiDB-lite"/>
    </source>
</evidence>
<feature type="transmembrane region" description="Helical" evidence="2">
    <location>
        <begin position="234"/>
        <end position="259"/>
    </location>
</feature>
<evidence type="ECO:0008006" key="5">
    <source>
        <dbReference type="Google" id="ProtNLM"/>
    </source>
</evidence>
<feature type="region of interest" description="Disordered" evidence="1">
    <location>
        <begin position="339"/>
        <end position="375"/>
    </location>
</feature>
<feature type="transmembrane region" description="Helical" evidence="2">
    <location>
        <begin position="53"/>
        <end position="71"/>
    </location>
</feature>
<protein>
    <recommendedName>
        <fullName evidence="5">DUF3592 domain-containing protein</fullName>
    </recommendedName>
</protein>
<dbReference type="RefSeq" id="WP_183176633.1">
    <property type="nucleotide sequence ID" value="NZ_BNAV01000005.1"/>
</dbReference>
<feature type="transmembrane region" description="Helical" evidence="2">
    <location>
        <begin position="19"/>
        <end position="41"/>
    </location>
</feature>
<keyword evidence="2" id="KW-1133">Transmembrane helix</keyword>
<evidence type="ECO:0000256" key="2">
    <source>
        <dbReference type="SAM" id="Phobius"/>
    </source>
</evidence>
<feature type="compositionally biased region" description="Basic residues" evidence="1">
    <location>
        <begin position="348"/>
        <end position="362"/>
    </location>
</feature>
<organism evidence="3 4">
    <name type="scientific">Amycolatopsis bartoniae</name>
    <dbReference type="NCBI Taxonomy" id="941986"/>
    <lineage>
        <taxon>Bacteria</taxon>
        <taxon>Bacillati</taxon>
        <taxon>Actinomycetota</taxon>
        <taxon>Actinomycetes</taxon>
        <taxon>Pseudonocardiales</taxon>
        <taxon>Pseudonocardiaceae</taxon>
        <taxon>Amycolatopsis</taxon>
    </lineage>
</organism>
<sequence length="375" mass="41142">MDPSDDGDVRRHRRARNRYLGACLLCLGALCVLVGGVITGVLDGSLSSSDRDFFAGSVVLFVLFAVPAVFLGRQARYWHRQARARSRTVATAWAAGRPVLEPARWLPSGPGDPTALPQSKRIALVALRNTGITGLFLLVLLFGWFSTERVTRDSQNLLDHGTRVTATVIGEYSQSKGDGAIYVLYPAGGTLRTAKIRLDEHPFEVGDTVTVIYDPADPGRVRTAEAENLSDFQLWLGFVPLLAGLTGTLIAGAATVGWFRRYCAVRRTGWHPASVVVDEIGRIFVTYADRSHVELGGVLSVRRPSRFAGDEQRRGWVGGEDRPMVVLFAREGKRPYAVPVRAEDRLRPPSRPRRRSGRRGRAGRPGAEPHAARRA</sequence>
<keyword evidence="4" id="KW-1185">Reference proteome</keyword>
<comment type="caution">
    <text evidence="3">The sequence shown here is derived from an EMBL/GenBank/DDBJ whole genome shotgun (WGS) entry which is preliminary data.</text>
</comment>
<evidence type="ECO:0000313" key="3">
    <source>
        <dbReference type="EMBL" id="GHF63177.1"/>
    </source>
</evidence>
<keyword evidence="2" id="KW-0472">Membrane</keyword>
<dbReference type="EMBL" id="BNAV01000005">
    <property type="protein sequence ID" value="GHF63177.1"/>
    <property type="molecule type" value="Genomic_DNA"/>
</dbReference>
<gene>
    <name evidence="3" type="ORF">GCM10017566_40990</name>
</gene>
<dbReference type="AlphaFoldDB" id="A0A8H9IXX8"/>
<reference evidence="3" key="1">
    <citation type="journal article" date="2014" name="Int. J. Syst. Evol. Microbiol.">
        <title>Complete genome sequence of Corynebacterium casei LMG S-19264T (=DSM 44701T), isolated from a smear-ripened cheese.</title>
        <authorList>
            <consortium name="US DOE Joint Genome Institute (JGI-PGF)"/>
            <person name="Walter F."/>
            <person name="Albersmeier A."/>
            <person name="Kalinowski J."/>
            <person name="Ruckert C."/>
        </authorList>
    </citation>
    <scope>NUCLEOTIDE SEQUENCE</scope>
    <source>
        <strain evidence="3">CGMCC 4.7679</strain>
    </source>
</reference>
<keyword evidence="2" id="KW-0812">Transmembrane</keyword>
<evidence type="ECO:0000313" key="4">
    <source>
        <dbReference type="Proteomes" id="UP000658656"/>
    </source>
</evidence>
<feature type="transmembrane region" description="Helical" evidence="2">
    <location>
        <begin position="125"/>
        <end position="145"/>
    </location>
</feature>
<reference evidence="3" key="2">
    <citation type="submission" date="2020-09" db="EMBL/GenBank/DDBJ databases">
        <authorList>
            <person name="Sun Q."/>
            <person name="Zhou Y."/>
        </authorList>
    </citation>
    <scope>NUCLEOTIDE SEQUENCE</scope>
    <source>
        <strain evidence="3">CGMCC 4.7679</strain>
    </source>
</reference>
<dbReference type="Proteomes" id="UP000658656">
    <property type="component" value="Unassembled WGS sequence"/>
</dbReference>
<accession>A0A8H9IXX8</accession>
<proteinExistence type="predicted"/>